<name>A0A135T3A0_9PEZI</name>
<protein>
    <submittedName>
        <fullName evidence="2">Uncharacterized protein</fullName>
    </submittedName>
</protein>
<evidence type="ECO:0000313" key="2">
    <source>
        <dbReference type="EMBL" id="KXH42612.1"/>
    </source>
</evidence>
<evidence type="ECO:0000256" key="1">
    <source>
        <dbReference type="SAM" id="SignalP"/>
    </source>
</evidence>
<proteinExistence type="predicted"/>
<dbReference type="AlphaFoldDB" id="A0A135T3A0"/>
<gene>
    <name evidence="2" type="ORF">CSIM01_09574</name>
</gene>
<comment type="caution">
    <text evidence="2">The sequence shown here is derived from an EMBL/GenBank/DDBJ whole genome shotgun (WGS) entry which is preliminary data.</text>
</comment>
<feature type="chain" id="PRO_5007803057" evidence="1">
    <location>
        <begin position="19"/>
        <end position="154"/>
    </location>
</feature>
<reference evidence="2 3" key="1">
    <citation type="submission" date="2014-02" db="EMBL/GenBank/DDBJ databases">
        <title>The genome sequence of Colletotrichum simmondsii CBS122122.</title>
        <authorList>
            <person name="Baroncelli R."/>
            <person name="Thon M.R."/>
        </authorList>
    </citation>
    <scope>NUCLEOTIDE SEQUENCE [LARGE SCALE GENOMIC DNA]</scope>
    <source>
        <strain evidence="2 3">CBS122122</strain>
    </source>
</reference>
<sequence>MGDGVVLLLLAGFNRMQAKSDETVRGEEPLTEFRLAPAPQWNPSNLNLPSEHRKGRPTTMQILRWGKSRRMEMWEREILRVRALEPKSTTGTSMSAYLSTFPPRNTFFRPPRCGVIDIQPEYHYDPFLESHGVIFNRRCLLWAFLRETGTRPRL</sequence>
<dbReference type="EMBL" id="JFBX01000296">
    <property type="protein sequence ID" value="KXH42612.1"/>
    <property type="molecule type" value="Genomic_DNA"/>
</dbReference>
<accession>A0A135T3A0</accession>
<keyword evidence="1" id="KW-0732">Signal</keyword>
<organism evidence="2 3">
    <name type="scientific">Colletotrichum simmondsii</name>
    <dbReference type="NCBI Taxonomy" id="703756"/>
    <lineage>
        <taxon>Eukaryota</taxon>
        <taxon>Fungi</taxon>
        <taxon>Dikarya</taxon>
        <taxon>Ascomycota</taxon>
        <taxon>Pezizomycotina</taxon>
        <taxon>Sordariomycetes</taxon>
        <taxon>Hypocreomycetidae</taxon>
        <taxon>Glomerellales</taxon>
        <taxon>Glomerellaceae</taxon>
        <taxon>Colletotrichum</taxon>
        <taxon>Colletotrichum acutatum species complex</taxon>
    </lineage>
</organism>
<evidence type="ECO:0000313" key="3">
    <source>
        <dbReference type="Proteomes" id="UP000070328"/>
    </source>
</evidence>
<feature type="signal peptide" evidence="1">
    <location>
        <begin position="1"/>
        <end position="18"/>
    </location>
</feature>
<dbReference type="Proteomes" id="UP000070328">
    <property type="component" value="Unassembled WGS sequence"/>
</dbReference>
<keyword evidence="3" id="KW-1185">Reference proteome</keyword>